<name>A0ACC2EUW8_DIPCM</name>
<gene>
    <name evidence="1" type="ORF">O6H91_01G114400</name>
</gene>
<accession>A0ACC2EUW8</accession>
<proteinExistence type="predicted"/>
<reference evidence="2" key="1">
    <citation type="journal article" date="2024" name="Proc. Natl. Acad. Sci. U.S.A.">
        <title>Extraordinary preservation of gene collinearity over three hundred million years revealed in homosporous lycophytes.</title>
        <authorList>
            <person name="Li C."/>
            <person name="Wickell D."/>
            <person name="Kuo L.Y."/>
            <person name="Chen X."/>
            <person name="Nie B."/>
            <person name="Liao X."/>
            <person name="Peng D."/>
            <person name="Ji J."/>
            <person name="Jenkins J."/>
            <person name="Williams M."/>
            <person name="Shu S."/>
            <person name="Plott C."/>
            <person name="Barry K."/>
            <person name="Rajasekar S."/>
            <person name="Grimwood J."/>
            <person name="Han X."/>
            <person name="Sun S."/>
            <person name="Hou Z."/>
            <person name="He W."/>
            <person name="Dai G."/>
            <person name="Sun C."/>
            <person name="Schmutz J."/>
            <person name="Leebens-Mack J.H."/>
            <person name="Li F.W."/>
            <person name="Wang L."/>
        </authorList>
    </citation>
    <scope>NUCLEOTIDE SEQUENCE [LARGE SCALE GENOMIC DNA]</scope>
    <source>
        <strain evidence="2">cv. PW_Plant_1</strain>
    </source>
</reference>
<protein>
    <submittedName>
        <fullName evidence="1">Uncharacterized protein</fullName>
    </submittedName>
</protein>
<sequence>MHNELQGVMEEGLTAAKATWGRSESLKFDNEEDKARTAEVTVPALENTLEMEHSVAVPKRSLTRSCTLVISSSGQCKAILEGEDDLQNSTVKQPYQDGGGSEASWTSLSRFLGTHSSRLVPWFVWLKDQGKHKKIDADEEVFATYHESILYGKVPFTIKVRTAIRSGFLSHLLMLLEVVAALFLVVTYVRSTYTAGRQQRITILQELCGSFFVADYALKLYSAPVRLYYVFSINGLIDFTSILPMLFIWRDPNRNGSFVQILLILRALRILPSFTSAGLVGSTVGAQIFIVTMYTLGVVFIAAGFLQWVEFKSTPKGDQIKNQCGPEGCLNFWDAFYFIVVTITTVGYGDVTPKTDWGRLVTLLAIFAAVLILPQQIDSILLLTSLRPYGGHFDVRKVVGSRFIIISGNLQYQTVQCFLSEFYHPYHDKDMLAFPIRVVIMAPFKPTFELKTLLTFYKGKVEFIEGTPIKDSDLDRVGAKFASAFFLLADEQDKDPDAEDAAQFMRALSVHRHCGSNVRVIVEMLKPENQESAIWDDVKDAVQIICPEATRFKLLARSCQINGLSTFVINLFRSGLVLRKRVRARWMMQYYDGLKQEVFPVIFPSWFHIQKLRFEQAAEILYVKFHVLLFGLDSTMDDMSRGVLLYPRGHKICSSDVGLVIAKDLCTAEKVSKFVSSSMDAEALIQLSTSEKAQSPTNVTFTELESGPDATSVSGRTRLDSGLQSRISKIFSSSSSESTNRKQESHSPENSLNDGSEKKMVCSLEEAIDMAMSWPPLEKSARPEPAVLEKREALILENLERNTMNVVNLESPHILLCIQGKWPHNLFYFVSHLRTTAAHDFPIVILHPKRPSATDWGCVGYFPDVYFVKGSPAYELDLVRAGVVQAEKIVILTHGIQDEQKNDESVLFQPFTFTLDLKNVVIAANVERLLSFQPERVIVELQQELQIQYLRPKFKIDRLPFDPKMYHRNRDASFQFAPPYIQGKGFCPEALIFLLYATFFNRNTVAIVEQLLSTRRILPFEEAGDSSGTRLEQILLPKYYVGRNYGELFKELLKERKMLALGLYRPLGTHGSPVSYVYTNPPPHEQLVSGDLVYVLQ</sequence>
<evidence type="ECO:0000313" key="1">
    <source>
        <dbReference type="EMBL" id="KAJ7570309.1"/>
    </source>
</evidence>
<dbReference type="Proteomes" id="UP001162992">
    <property type="component" value="Chromosome 1"/>
</dbReference>
<keyword evidence="2" id="KW-1185">Reference proteome</keyword>
<dbReference type="EMBL" id="CM055092">
    <property type="protein sequence ID" value="KAJ7570309.1"/>
    <property type="molecule type" value="Genomic_DNA"/>
</dbReference>
<organism evidence="1 2">
    <name type="scientific">Diphasiastrum complanatum</name>
    <name type="common">Issler's clubmoss</name>
    <name type="synonym">Lycopodium complanatum</name>
    <dbReference type="NCBI Taxonomy" id="34168"/>
    <lineage>
        <taxon>Eukaryota</taxon>
        <taxon>Viridiplantae</taxon>
        <taxon>Streptophyta</taxon>
        <taxon>Embryophyta</taxon>
        <taxon>Tracheophyta</taxon>
        <taxon>Lycopodiopsida</taxon>
        <taxon>Lycopodiales</taxon>
        <taxon>Lycopodiaceae</taxon>
        <taxon>Lycopodioideae</taxon>
        <taxon>Diphasiastrum</taxon>
    </lineage>
</organism>
<evidence type="ECO:0000313" key="2">
    <source>
        <dbReference type="Proteomes" id="UP001162992"/>
    </source>
</evidence>
<comment type="caution">
    <text evidence="1">The sequence shown here is derived from an EMBL/GenBank/DDBJ whole genome shotgun (WGS) entry which is preliminary data.</text>
</comment>